<dbReference type="PROSITE" id="PS50195">
    <property type="entry name" value="PX"/>
    <property type="match status" value="1"/>
</dbReference>
<protein>
    <recommendedName>
        <fullName evidence="9">PXA domain-containing protein</fullName>
    </recommendedName>
</protein>
<dbReference type="EMBL" id="JAUCMV010000005">
    <property type="protein sequence ID" value="KAK0394863.1"/>
    <property type="molecule type" value="Genomic_DNA"/>
</dbReference>
<dbReference type="InterPro" id="IPR044926">
    <property type="entry name" value="RGS_subdomain_2"/>
</dbReference>
<keyword evidence="2" id="KW-0812">Transmembrane</keyword>
<dbReference type="Pfam" id="PF02194">
    <property type="entry name" value="PXA"/>
    <property type="match status" value="1"/>
</dbReference>
<dbReference type="Gene3D" id="1.10.167.10">
    <property type="entry name" value="Regulator of G-protein Signalling 4, domain 2"/>
    <property type="match status" value="1"/>
</dbReference>
<dbReference type="GO" id="GO:0035091">
    <property type="term" value="F:phosphatidylinositol binding"/>
    <property type="evidence" value="ECO:0007669"/>
    <property type="project" value="InterPro"/>
</dbReference>
<dbReference type="CDD" id="cd06877">
    <property type="entry name" value="PX_SNX14"/>
    <property type="match status" value="1"/>
</dbReference>
<evidence type="ECO:0000256" key="2">
    <source>
        <dbReference type="SAM" id="Phobius"/>
    </source>
</evidence>
<keyword evidence="2" id="KW-0472">Membrane</keyword>
<feature type="domain" description="RGS" evidence="3">
    <location>
        <begin position="334"/>
        <end position="467"/>
    </location>
</feature>
<dbReference type="InterPro" id="IPR037436">
    <property type="entry name" value="SNX14_PX"/>
</dbReference>
<dbReference type="AlphaFoldDB" id="A0AA39LF14"/>
<dbReference type="SMART" id="SM00313">
    <property type="entry name" value="PXA"/>
    <property type="match status" value="1"/>
</dbReference>
<sequence length="994" mass="112669">MERTDPNSMYIGGALALIAFFYAIGFSLCTVLFCFLAVCTGAYVASSLFADTSNEPNTVCLILENIFRERLKRPQKRSSLVESMIKVGKQPWDGLELPEPVNVAVEDLIEQLVDNYINSWYQTEISNDHAFVNEIRYQIRYASAVLFRRLNDIDLAETILNDIVPVAVIHADRILRTEDGIDKQTLPPLMIETKILESFADVHCVMTSRQAECDYLRSLADFLVGQLIDESRVAGRSLDEESPVHNVALPSLRNKKWPSHSCRHFLRELLVYSFFIPVLDLLADPDTINMLLVLLFDPEPMADYPITKSKRVPFLYGLTKCAMDDTPESLIQLKLSEIVRDPRHLQMFSMYLKDSKGPTNVLKFLLQADDVHSRMQQIGFGNKVDDIVKGELRADISTLYDNFAKPSSPEYVQLPEDLLEEFREAVESDDLLFLDRVVEKTYQLLYQRLQFDHVVTFCQSECYLGYLCGSPPEAVEELIESNMPDKSAAGRRQAFSVSSQSSFSFSQFRNRLWSVIIPTSTDGSLDECGSDISSGYYSTSSRGIEVGDEAACVVGSLAPHISAVRYPSSSPENFSVPAIDVTMADDAPDEGFIVPAVNAEPGKPQSGELICEKTRDMSRWRVQIPRIEPRRDTNGRTMFVYIISVERSDIEGELTPRKWEVVRRYHEFYILESKLNEFHGDLIKTDPLPPKRTLRTKNREFIESVRLQFERNLQLLTQQSVLKRSDLLAVFLSGEEEITNNAVFSMSNTWRVVKKVPGKFSREKGQHMKPFLLHMMAVVLAPADVQKAEFGSNGKKSESSSISSISFEQSVNKPKQIPLNSIYGNNCPSSCATSTLFEYVPWTGSICHALMFLIQRCFNVSSAFSCLLLSILRFFRSIIDKIIINLLASVLGYSLNDSNVVQLVHLLQKALFTADEGSSTEQEKVMRAELAQRRTVEYLQDQLPSAFVQGVGKKRFRQSVQNLFSALQHPRLNKQLSYVLIDLLVRKLFPEFRN</sequence>
<dbReference type="PANTHER" id="PTHR22775">
    <property type="entry name" value="SORTING NEXIN"/>
    <property type="match status" value="1"/>
</dbReference>
<dbReference type="PROSITE" id="PS51207">
    <property type="entry name" value="PXA"/>
    <property type="match status" value="1"/>
</dbReference>
<dbReference type="Gene3D" id="3.30.1520.10">
    <property type="entry name" value="Phox-like domain"/>
    <property type="match status" value="1"/>
</dbReference>
<organism evidence="7 8">
    <name type="scientific">Steinernema hermaphroditum</name>
    <dbReference type="NCBI Taxonomy" id="289476"/>
    <lineage>
        <taxon>Eukaryota</taxon>
        <taxon>Metazoa</taxon>
        <taxon>Ecdysozoa</taxon>
        <taxon>Nematoda</taxon>
        <taxon>Chromadorea</taxon>
        <taxon>Rhabditida</taxon>
        <taxon>Tylenchina</taxon>
        <taxon>Panagrolaimomorpha</taxon>
        <taxon>Strongyloidoidea</taxon>
        <taxon>Steinernematidae</taxon>
        <taxon>Steinernema</taxon>
    </lineage>
</organism>
<dbReference type="Pfam" id="PF08628">
    <property type="entry name" value="Nexin_C"/>
    <property type="match status" value="1"/>
</dbReference>
<evidence type="ECO:0000259" key="4">
    <source>
        <dbReference type="PROSITE" id="PS50181"/>
    </source>
</evidence>
<evidence type="ECO:0000313" key="8">
    <source>
        <dbReference type="Proteomes" id="UP001175271"/>
    </source>
</evidence>
<keyword evidence="8" id="KW-1185">Reference proteome</keyword>
<dbReference type="SUPFAM" id="SSF48097">
    <property type="entry name" value="Regulator of G-protein signaling, RGS"/>
    <property type="match status" value="1"/>
</dbReference>
<evidence type="ECO:0008006" key="9">
    <source>
        <dbReference type="Google" id="ProtNLM"/>
    </source>
</evidence>
<dbReference type="PROSITE" id="PS50132">
    <property type="entry name" value="RGS"/>
    <property type="match status" value="1"/>
</dbReference>
<dbReference type="InterPro" id="IPR003114">
    <property type="entry name" value="Phox_assoc"/>
</dbReference>
<dbReference type="Proteomes" id="UP001175271">
    <property type="component" value="Unassembled WGS sequence"/>
</dbReference>
<evidence type="ECO:0000259" key="6">
    <source>
        <dbReference type="PROSITE" id="PS51207"/>
    </source>
</evidence>
<accession>A0AA39LF14</accession>
<evidence type="ECO:0000313" key="7">
    <source>
        <dbReference type="EMBL" id="KAK0394863.1"/>
    </source>
</evidence>
<dbReference type="InterPro" id="IPR001810">
    <property type="entry name" value="F-box_dom"/>
</dbReference>
<feature type="domain" description="PX" evidence="5">
    <location>
        <begin position="619"/>
        <end position="738"/>
    </location>
</feature>
<dbReference type="SMART" id="SM00312">
    <property type="entry name" value="PX"/>
    <property type="match status" value="1"/>
</dbReference>
<name>A0AA39LF14_9BILA</name>
<dbReference type="SUPFAM" id="SSF64268">
    <property type="entry name" value="PX domain"/>
    <property type="match status" value="1"/>
</dbReference>
<gene>
    <name evidence="7" type="ORF">QR680_000974</name>
</gene>
<evidence type="ECO:0000259" key="5">
    <source>
        <dbReference type="PROSITE" id="PS50195"/>
    </source>
</evidence>
<dbReference type="Pfam" id="PF00615">
    <property type="entry name" value="RGS"/>
    <property type="match status" value="1"/>
</dbReference>
<dbReference type="InterPro" id="IPR036305">
    <property type="entry name" value="RGS_sf"/>
</dbReference>
<dbReference type="Pfam" id="PF00787">
    <property type="entry name" value="PX"/>
    <property type="match status" value="1"/>
</dbReference>
<dbReference type="InterPro" id="IPR001683">
    <property type="entry name" value="PX_dom"/>
</dbReference>
<comment type="similarity">
    <text evidence="1">Belongs to the sorting nexin family.</text>
</comment>
<dbReference type="GO" id="GO:0005770">
    <property type="term" value="C:late endosome"/>
    <property type="evidence" value="ECO:0007669"/>
    <property type="project" value="TreeGrafter"/>
</dbReference>
<comment type="caution">
    <text evidence="7">The sequence shown here is derived from an EMBL/GenBank/DDBJ whole genome shotgun (WGS) entry which is preliminary data.</text>
</comment>
<dbReference type="SMART" id="SM00315">
    <property type="entry name" value="RGS"/>
    <property type="match status" value="1"/>
</dbReference>
<dbReference type="InterPro" id="IPR013937">
    <property type="entry name" value="Sorting_nexin_C"/>
</dbReference>
<dbReference type="PROSITE" id="PS50181">
    <property type="entry name" value="FBOX"/>
    <property type="match status" value="1"/>
</dbReference>
<evidence type="ECO:0000256" key="1">
    <source>
        <dbReference type="ARBA" id="ARBA00010883"/>
    </source>
</evidence>
<feature type="domain" description="PXA" evidence="6">
    <location>
        <begin position="98"/>
        <end position="300"/>
    </location>
</feature>
<reference evidence="7" key="1">
    <citation type="submission" date="2023-06" db="EMBL/GenBank/DDBJ databases">
        <title>Genomic analysis of the entomopathogenic nematode Steinernema hermaphroditum.</title>
        <authorList>
            <person name="Schwarz E.M."/>
            <person name="Heppert J.K."/>
            <person name="Baniya A."/>
            <person name="Schwartz H.T."/>
            <person name="Tan C.-H."/>
            <person name="Antoshechkin I."/>
            <person name="Sternberg P.W."/>
            <person name="Goodrich-Blair H."/>
            <person name="Dillman A.R."/>
        </authorList>
    </citation>
    <scope>NUCLEOTIDE SEQUENCE</scope>
    <source>
        <strain evidence="7">PS9179</strain>
        <tissue evidence="7">Whole animal</tissue>
    </source>
</reference>
<dbReference type="InterPro" id="IPR036871">
    <property type="entry name" value="PX_dom_sf"/>
</dbReference>
<evidence type="ECO:0000259" key="3">
    <source>
        <dbReference type="PROSITE" id="PS50132"/>
    </source>
</evidence>
<proteinExistence type="inferred from homology"/>
<feature type="domain" description="F-box" evidence="4">
    <location>
        <begin position="408"/>
        <end position="454"/>
    </location>
</feature>
<dbReference type="InterPro" id="IPR016137">
    <property type="entry name" value="RGS"/>
</dbReference>
<feature type="transmembrane region" description="Helical" evidence="2">
    <location>
        <begin position="12"/>
        <end position="38"/>
    </location>
</feature>
<keyword evidence="2" id="KW-1133">Transmembrane helix</keyword>
<dbReference type="GO" id="GO:0097352">
    <property type="term" value="P:autophagosome maturation"/>
    <property type="evidence" value="ECO:0007669"/>
    <property type="project" value="TreeGrafter"/>
</dbReference>
<dbReference type="PANTHER" id="PTHR22775:SF44">
    <property type="entry name" value="SORTING NEXIN-14"/>
    <property type="match status" value="1"/>
</dbReference>